<dbReference type="PANTHER" id="PTHR11587:SF2">
    <property type="entry name" value="ARGININOSUCCINATE SYNTHASE"/>
    <property type="match status" value="1"/>
</dbReference>
<keyword evidence="1" id="KW-0436">Ligase</keyword>
<dbReference type="GO" id="GO:0006526">
    <property type="term" value="P:L-arginine biosynthetic process"/>
    <property type="evidence" value="ECO:0007669"/>
    <property type="project" value="InterPro"/>
</dbReference>
<dbReference type="GO" id="GO:0000050">
    <property type="term" value="P:urea cycle"/>
    <property type="evidence" value="ECO:0007669"/>
    <property type="project" value="TreeGrafter"/>
</dbReference>
<dbReference type="GO" id="GO:0004055">
    <property type="term" value="F:argininosuccinate synthase activity"/>
    <property type="evidence" value="ECO:0007669"/>
    <property type="project" value="InterPro"/>
</dbReference>
<dbReference type="GO" id="GO:0005524">
    <property type="term" value="F:ATP binding"/>
    <property type="evidence" value="ECO:0007669"/>
    <property type="project" value="UniProtKB-KW"/>
</dbReference>
<evidence type="ECO:0000313" key="6">
    <source>
        <dbReference type="Proteomes" id="UP000824469"/>
    </source>
</evidence>
<dbReference type="PANTHER" id="PTHR11587">
    <property type="entry name" value="ARGININOSUCCINATE SYNTHASE"/>
    <property type="match status" value="1"/>
</dbReference>
<comment type="caution">
    <text evidence="5">The sequence shown here is derived from an EMBL/GenBank/DDBJ whole genome shotgun (WGS) entry which is preliminary data.</text>
</comment>
<sequence>STGCKTFLQEFSPYQNQIYSNLGASSNRLLGEDIALHAKYSSKVSHIPAIKTASATEGNTETSEAKSGGIRGKLNKVVLAYSGGLDTSVIVPWLRENYDCEVVCFTADVGQ</sequence>
<keyword evidence="6" id="KW-1185">Reference proteome</keyword>
<dbReference type="Pfam" id="PF00764">
    <property type="entry name" value="Arginosuc_synth"/>
    <property type="match status" value="1"/>
</dbReference>
<evidence type="ECO:0000256" key="2">
    <source>
        <dbReference type="ARBA" id="ARBA00022741"/>
    </source>
</evidence>
<gene>
    <name evidence="5" type="ORF">KI387_022532</name>
</gene>
<keyword evidence="3" id="KW-0067">ATP-binding</keyword>
<dbReference type="GO" id="GO:0000053">
    <property type="term" value="P:argininosuccinate metabolic process"/>
    <property type="evidence" value="ECO:0007669"/>
    <property type="project" value="TreeGrafter"/>
</dbReference>
<accession>A0AA38G170</accession>
<evidence type="ECO:0000256" key="3">
    <source>
        <dbReference type="ARBA" id="ARBA00022840"/>
    </source>
</evidence>
<dbReference type="AlphaFoldDB" id="A0AA38G170"/>
<dbReference type="GO" id="GO:0005737">
    <property type="term" value="C:cytoplasm"/>
    <property type="evidence" value="ECO:0007669"/>
    <property type="project" value="TreeGrafter"/>
</dbReference>
<dbReference type="InterPro" id="IPR048267">
    <property type="entry name" value="Arginosuc_syn_N"/>
</dbReference>
<proteinExistence type="predicted"/>
<evidence type="ECO:0000256" key="1">
    <source>
        <dbReference type="ARBA" id="ARBA00022598"/>
    </source>
</evidence>
<protein>
    <recommendedName>
        <fullName evidence="4">Arginosuccinate synthase-like N-terminal domain-containing protein</fullName>
    </recommendedName>
</protein>
<evidence type="ECO:0000313" key="5">
    <source>
        <dbReference type="EMBL" id="KAH9313905.1"/>
    </source>
</evidence>
<keyword evidence="2" id="KW-0547">Nucleotide-binding</keyword>
<name>A0AA38G170_TAXCH</name>
<dbReference type="InterPro" id="IPR018223">
    <property type="entry name" value="Arginosuc_synth_CS"/>
</dbReference>
<feature type="non-terminal residue" evidence="5">
    <location>
        <position position="1"/>
    </location>
</feature>
<dbReference type="SUPFAM" id="SSF52402">
    <property type="entry name" value="Adenine nucleotide alpha hydrolases-like"/>
    <property type="match status" value="1"/>
</dbReference>
<dbReference type="Proteomes" id="UP000824469">
    <property type="component" value="Unassembled WGS sequence"/>
</dbReference>
<dbReference type="InterPro" id="IPR014729">
    <property type="entry name" value="Rossmann-like_a/b/a_fold"/>
</dbReference>
<dbReference type="Gene3D" id="3.40.50.620">
    <property type="entry name" value="HUPs"/>
    <property type="match status" value="1"/>
</dbReference>
<organism evidence="5 6">
    <name type="scientific">Taxus chinensis</name>
    <name type="common">Chinese yew</name>
    <name type="synonym">Taxus wallichiana var. chinensis</name>
    <dbReference type="NCBI Taxonomy" id="29808"/>
    <lineage>
        <taxon>Eukaryota</taxon>
        <taxon>Viridiplantae</taxon>
        <taxon>Streptophyta</taxon>
        <taxon>Embryophyta</taxon>
        <taxon>Tracheophyta</taxon>
        <taxon>Spermatophyta</taxon>
        <taxon>Pinopsida</taxon>
        <taxon>Pinidae</taxon>
        <taxon>Conifers II</taxon>
        <taxon>Cupressales</taxon>
        <taxon>Taxaceae</taxon>
        <taxon>Taxus</taxon>
    </lineage>
</organism>
<reference evidence="5 6" key="1">
    <citation type="journal article" date="2021" name="Nat. Plants">
        <title>The Taxus genome provides insights into paclitaxel biosynthesis.</title>
        <authorList>
            <person name="Xiong X."/>
            <person name="Gou J."/>
            <person name="Liao Q."/>
            <person name="Li Y."/>
            <person name="Zhou Q."/>
            <person name="Bi G."/>
            <person name="Li C."/>
            <person name="Du R."/>
            <person name="Wang X."/>
            <person name="Sun T."/>
            <person name="Guo L."/>
            <person name="Liang H."/>
            <person name="Lu P."/>
            <person name="Wu Y."/>
            <person name="Zhang Z."/>
            <person name="Ro D.K."/>
            <person name="Shang Y."/>
            <person name="Huang S."/>
            <person name="Yan J."/>
        </authorList>
    </citation>
    <scope>NUCLEOTIDE SEQUENCE [LARGE SCALE GENOMIC DNA]</scope>
    <source>
        <strain evidence="5">Ta-2019</strain>
    </source>
</reference>
<dbReference type="PROSITE" id="PS00564">
    <property type="entry name" value="ARGININOSUCCIN_SYN_1"/>
    <property type="match status" value="1"/>
</dbReference>
<dbReference type="EMBL" id="JAHRHJ020000005">
    <property type="protein sequence ID" value="KAH9313905.1"/>
    <property type="molecule type" value="Genomic_DNA"/>
</dbReference>
<feature type="domain" description="Arginosuccinate synthase-like N-terminal" evidence="4">
    <location>
        <begin position="76"/>
        <end position="111"/>
    </location>
</feature>
<feature type="non-terminal residue" evidence="5">
    <location>
        <position position="111"/>
    </location>
</feature>
<dbReference type="InterPro" id="IPR001518">
    <property type="entry name" value="Arginosuc_synth"/>
</dbReference>
<evidence type="ECO:0000259" key="4">
    <source>
        <dbReference type="Pfam" id="PF00764"/>
    </source>
</evidence>